<dbReference type="KEGG" id="pbp:STSP1_01383"/>
<organism evidence="2 3">
    <name type="scientific">Sedimentisphaera salicampi</name>
    <dbReference type="NCBI Taxonomy" id="1941349"/>
    <lineage>
        <taxon>Bacteria</taxon>
        <taxon>Pseudomonadati</taxon>
        <taxon>Planctomycetota</taxon>
        <taxon>Phycisphaerae</taxon>
        <taxon>Sedimentisphaerales</taxon>
        <taxon>Sedimentisphaeraceae</taxon>
        <taxon>Sedimentisphaera</taxon>
    </lineage>
</organism>
<reference evidence="3" key="1">
    <citation type="submission" date="2017-04" db="EMBL/GenBank/DDBJ databases">
        <title>Comparative genomics and description of representatives of a novel lineage of planctomycetes thriving in anoxic sediments.</title>
        <authorList>
            <person name="Spring S."/>
            <person name="Bunk B."/>
            <person name="Sproer C."/>
        </authorList>
    </citation>
    <scope>NUCLEOTIDE SEQUENCE [LARGE SCALE GENOMIC DNA]</scope>
    <source>
        <strain evidence="3">ST-PulAB-D4</strain>
    </source>
</reference>
<name>A0A1W6LMG8_9BACT</name>
<accession>A0A1W6LMG8</accession>
<dbReference type="STRING" id="1941349.STSP1_01383"/>
<keyword evidence="1" id="KW-0472">Membrane</keyword>
<protein>
    <submittedName>
        <fullName evidence="2">Uncharacterized protein</fullName>
    </submittedName>
</protein>
<keyword evidence="1" id="KW-1133">Transmembrane helix</keyword>
<dbReference type="RefSeq" id="WP_085755664.1">
    <property type="nucleotide sequence ID" value="NZ_CP021023.1"/>
</dbReference>
<evidence type="ECO:0000313" key="3">
    <source>
        <dbReference type="Proteomes" id="UP000193334"/>
    </source>
</evidence>
<dbReference type="Proteomes" id="UP000193334">
    <property type="component" value="Chromosome"/>
</dbReference>
<dbReference type="AlphaFoldDB" id="A0A1W6LMG8"/>
<sequence length="194" mass="21912">MVLYIIISIFLLISLLYLIVKKRFIGAVIIIACLLGMYFLTFRPPDGVRHLKNVATVPDLHKPIAQKELDITQDAIVFADLEIPLNDEYSVGFRPVGNYLPSDYEFNGTCSVKIIKKGKIIKEAIANSSTAQEYRIYDDDLNLHTDKVSLVTFDSGDLKIDGKKVTIEIRLLDEDAFAEVEKPVKFYIGIDKLL</sequence>
<feature type="transmembrane region" description="Helical" evidence="1">
    <location>
        <begin position="26"/>
        <end position="42"/>
    </location>
</feature>
<evidence type="ECO:0000256" key="1">
    <source>
        <dbReference type="SAM" id="Phobius"/>
    </source>
</evidence>
<keyword evidence="1" id="KW-0812">Transmembrane</keyword>
<dbReference type="EMBL" id="CP021023">
    <property type="protein sequence ID" value="ARN56990.1"/>
    <property type="molecule type" value="Genomic_DNA"/>
</dbReference>
<keyword evidence="3" id="KW-1185">Reference proteome</keyword>
<gene>
    <name evidence="2" type="ORF">STSP1_01383</name>
</gene>
<proteinExistence type="predicted"/>
<evidence type="ECO:0000313" key="2">
    <source>
        <dbReference type="EMBL" id="ARN56990.1"/>
    </source>
</evidence>
<feature type="transmembrane region" description="Helical" evidence="1">
    <location>
        <begin position="5"/>
        <end position="20"/>
    </location>
</feature>